<accession>A0A4Y8WPE8</accession>
<dbReference type="SUPFAM" id="SSF50156">
    <property type="entry name" value="PDZ domain-like"/>
    <property type="match status" value="1"/>
</dbReference>
<dbReference type="PIRSF" id="PIRSF036421">
    <property type="entry name" value="Tricorn_protease"/>
    <property type="match status" value="1"/>
</dbReference>
<evidence type="ECO:0000259" key="11">
    <source>
        <dbReference type="Pfam" id="PF14684"/>
    </source>
</evidence>
<dbReference type="Pfam" id="PF26550">
    <property type="entry name" value="Tricorn_2nd"/>
    <property type="match status" value="1"/>
</dbReference>
<dbReference type="Gene3D" id="2.120.10.60">
    <property type="entry name" value="Tricorn protease N-terminal domain"/>
    <property type="match status" value="1"/>
</dbReference>
<protein>
    <recommendedName>
        <fullName evidence="7">Tricorn protease homolog</fullName>
        <ecNumber evidence="7">3.4.21.-</ecNumber>
    </recommendedName>
</protein>
<dbReference type="Gene3D" id="2.130.10.10">
    <property type="entry name" value="YVTN repeat-like/Quinoprotein amine dehydrogenase"/>
    <property type="match status" value="1"/>
</dbReference>
<sequence length="1080" mass="121242">MMSITKSLLAAVGVLCLGGIAHAADEPLWMRYPAISPNGQEIAFAYKGDIYKVSASGGQAIRLTTNEAYESQPLWSPDGSQIAFVSDRYQGSMDVYVMSANGGGAKRVTTHSTSTAPLAFSPDGKYIYYMAHIQDPASSVIFPMSRLNEVYKVPVAGGRTTLEIPTPVSDGEISKDGRFLLYEDTKGMENMWRKHHTSSVTKDIYLYDFKNKSYEQLVSWKGEDRNPVYAPDGNHFYFLSERAGTFNVFKQPLSSKGEASVTQLTSFDIHPVRFLSVANNGTLCFGYDGKIYTMREGSAPTKVNISILNDLDESQSKKLTFTRGVTSASVSPDGKMVAYIVRGEVFVASTDYSTTKRITNTAAMERGVSFGGDNRSIVYESLRGGQSDLYIAKMARSNDPNFANATLIDEQKLIPGDKSEKMYPQFSPDGKEIAFVKDRRKIAIYNVESGKVREVYDGRHTTSKDGGINFTWSPDSKWIALELVDNHHEPFTDIVLMDAKSGKLTNITQSGYFNSNPRFVMGGNAIIYASEEYGMRNHASWGSMSDVMIVFLNREAYDKYRLNEEEYELMTEEGKKAKEAEKSEEKDKKSDDKKDDAKGILVELDNIKDRIVRLTPASSNLGDAYITKDGKKLYYMAAFEGGYDLWVMDLRKGDNKLLKKLDGSYAQFQPDAKESNLFFISSGSIQKMNLSSEKMDRVSVRAEMDLNAEAEREFMFDFMKKEEQERFYVKDMHGVDWEFMTKEYRKFLPHINNNYDFSEMLSEILGELNVSHTGSGYGAPNRADKVAETGLFFDLSVATDEGLKIEEVIVGGPFDTHLSKVKVGDFLAKIDGVEITKDTDFFPLLAGKAGKNVLFTFYSPETGKTYEEVVKPISSSRLSGLLYERWVKQRAAEVDRLSNGRLGYVHISSMDDASFRRMYADAMGKYYQREGLVVDIRYNGGGRLHEDIEVFLSGTKYLTQEIRGEYYCDMPSKRWTKPSVMVMCEADYSNAHGSPWVYKHMGIGKLVGMPVPGTMTSVNWVTLQDPSVYFGIPAVGYKTAEGYYLENFELEPDVKVRLDFKKALNGQDSQMEAAVKELLK</sequence>
<dbReference type="Pfam" id="PF03572">
    <property type="entry name" value="Peptidase_S41"/>
    <property type="match status" value="1"/>
</dbReference>
<evidence type="ECO:0000256" key="8">
    <source>
        <dbReference type="SAM" id="MobiDB-lite"/>
    </source>
</evidence>
<dbReference type="STRING" id="1122973.GCA_000379925_00088"/>
<dbReference type="Gene3D" id="3.30.750.44">
    <property type="match status" value="1"/>
</dbReference>
<dbReference type="InterPro" id="IPR028204">
    <property type="entry name" value="Tricorn_C1"/>
</dbReference>
<evidence type="ECO:0000313" key="13">
    <source>
        <dbReference type="Proteomes" id="UP000297225"/>
    </source>
</evidence>
<evidence type="ECO:0000256" key="2">
    <source>
        <dbReference type="ARBA" id="ARBA00008524"/>
    </source>
</evidence>
<dbReference type="InterPro" id="IPR005151">
    <property type="entry name" value="Tail-specific_protease"/>
</dbReference>
<feature type="domain" description="Tail specific protease" evidence="10">
    <location>
        <begin position="901"/>
        <end position="1056"/>
    </location>
</feature>
<dbReference type="GO" id="GO:0006508">
    <property type="term" value="P:proteolysis"/>
    <property type="evidence" value="ECO:0007669"/>
    <property type="project" value="UniProtKB-UniRule"/>
</dbReference>
<dbReference type="PANTHER" id="PTHR43253">
    <property type="entry name" value="TRICORN PROTEASE HOMOLOG 2-RELATED"/>
    <property type="match status" value="1"/>
</dbReference>
<gene>
    <name evidence="12" type="ORF">E4P47_05995</name>
</gene>
<comment type="caution">
    <text evidence="12">The sequence shown here is derived from an EMBL/GenBank/DDBJ whole genome shotgun (WGS) entry which is preliminary data.</text>
</comment>
<proteinExistence type="inferred from homology"/>
<organism evidence="12 13">
    <name type="scientific">Porphyromonas levii</name>
    <dbReference type="NCBI Taxonomy" id="28114"/>
    <lineage>
        <taxon>Bacteria</taxon>
        <taxon>Pseudomonadati</taxon>
        <taxon>Bacteroidota</taxon>
        <taxon>Bacteroidia</taxon>
        <taxon>Bacteroidales</taxon>
        <taxon>Porphyromonadaceae</taxon>
        <taxon>Porphyromonas</taxon>
    </lineage>
</organism>
<evidence type="ECO:0000256" key="6">
    <source>
        <dbReference type="ARBA" id="ARBA00022825"/>
    </source>
</evidence>
<keyword evidence="9" id="KW-0732">Signal</keyword>
<dbReference type="Pfam" id="PF14684">
    <property type="entry name" value="Tricorn_C1"/>
    <property type="match status" value="1"/>
</dbReference>
<evidence type="ECO:0000259" key="10">
    <source>
        <dbReference type="Pfam" id="PF03572"/>
    </source>
</evidence>
<dbReference type="SUPFAM" id="SSF69304">
    <property type="entry name" value="Tricorn protease N-terminal domain"/>
    <property type="match status" value="1"/>
</dbReference>
<dbReference type="CDD" id="cd07562">
    <property type="entry name" value="Peptidase_S41_TRI"/>
    <property type="match status" value="1"/>
</dbReference>
<dbReference type="PANTHER" id="PTHR43253:SF1">
    <property type="entry name" value="TRICORN PROTEASE HOMOLOG 2-RELATED"/>
    <property type="match status" value="1"/>
</dbReference>
<dbReference type="SUPFAM" id="SSF82171">
    <property type="entry name" value="DPP6 N-terminal domain-like"/>
    <property type="match status" value="2"/>
</dbReference>
<evidence type="ECO:0000313" key="12">
    <source>
        <dbReference type="EMBL" id="TFH94821.1"/>
    </source>
</evidence>
<dbReference type="RefSeq" id="WP_134848947.1">
    <property type="nucleotide sequence ID" value="NZ_CP197400.1"/>
</dbReference>
<dbReference type="EMBL" id="SPNC01000083">
    <property type="protein sequence ID" value="TFH94821.1"/>
    <property type="molecule type" value="Genomic_DNA"/>
</dbReference>
<comment type="similarity">
    <text evidence="2 7">Belongs to the peptidase S41B family.</text>
</comment>
<dbReference type="InterPro" id="IPR029045">
    <property type="entry name" value="ClpP/crotonase-like_dom_sf"/>
</dbReference>
<dbReference type="EC" id="3.4.21.-" evidence="7"/>
<feature type="compositionally biased region" description="Basic and acidic residues" evidence="8">
    <location>
        <begin position="572"/>
        <end position="595"/>
    </location>
</feature>
<evidence type="ECO:0000256" key="4">
    <source>
        <dbReference type="ARBA" id="ARBA00022670"/>
    </source>
</evidence>
<evidence type="ECO:0000256" key="1">
    <source>
        <dbReference type="ARBA" id="ARBA00004496"/>
    </source>
</evidence>
<dbReference type="Gene3D" id="2.30.42.10">
    <property type="match status" value="1"/>
</dbReference>
<dbReference type="Pfam" id="PF26549">
    <property type="entry name" value="Tricorn_N"/>
    <property type="match status" value="1"/>
</dbReference>
<dbReference type="InterPro" id="IPR015943">
    <property type="entry name" value="WD40/YVTN_repeat-like_dom_sf"/>
</dbReference>
<dbReference type="Gene3D" id="3.90.226.10">
    <property type="entry name" value="2-enoyl-CoA Hydratase, Chain A, domain 1"/>
    <property type="match status" value="1"/>
</dbReference>
<keyword evidence="4 7" id="KW-0645">Protease</keyword>
<dbReference type="OrthoDB" id="9815657at2"/>
<feature type="region of interest" description="Disordered" evidence="8">
    <location>
        <begin position="571"/>
        <end position="595"/>
    </location>
</feature>
<evidence type="ECO:0000256" key="5">
    <source>
        <dbReference type="ARBA" id="ARBA00022801"/>
    </source>
</evidence>
<dbReference type="InterPro" id="IPR036034">
    <property type="entry name" value="PDZ_sf"/>
</dbReference>
<dbReference type="InterPro" id="IPR012393">
    <property type="entry name" value="Tricorn_protease"/>
</dbReference>
<evidence type="ECO:0000256" key="7">
    <source>
        <dbReference type="PIRNR" id="PIRNR036421"/>
    </source>
</evidence>
<dbReference type="Proteomes" id="UP000297225">
    <property type="component" value="Unassembled WGS sequence"/>
</dbReference>
<comment type="subcellular location">
    <subcellularLocation>
        <location evidence="1 7">Cytoplasm</location>
    </subcellularLocation>
</comment>
<keyword evidence="3 7" id="KW-0963">Cytoplasm</keyword>
<comment type="function">
    <text evidence="7">Degrades oligopeptides.</text>
</comment>
<dbReference type="SUPFAM" id="SSF52096">
    <property type="entry name" value="ClpP/crotonase"/>
    <property type="match status" value="1"/>
</dbReference>
<reference evidence="12 13" key="1">
    <citation type="submission" date="2019-03" db="EMBL/GenBank/DDBJ databases">
        <title>Porphyromonas levii Isolated from the Uterus of Dairy Cows.</title>
        <authorList>
            <person name="Francis A.M."/>
        </authorList>
    </citation>
    <scope>NUCLEOTIDE SEQUENCE [LARGE SCALE GENOMIC DNA]</scope>
    <source>
        <strain evidence="12 13">AF5678</strain>
    </source>
</reference>
<keyword evidence="13" id="KW-1185">Reference proteome</keyword>
<feature type="signal peptide" evidence="9">
    <location>
        <begin position="1"/>
        <end position="23"/>
    </location>
</feature>
<name>A0A4Y8WPE8_9PORP</name>
<keyword evidence="6 7" id="KW-0720">Serine protease</keyword>
<dbReference type="GO" id="GO:0008236">
    <property type="term" value="F:serine-type peptidase activity"/>
    <property type="evidence" value="ECO:0007669"/>
    <property type="project" value="UniProtKB-UniRule"/>
</dbReference>
<keyword evidence="5 7" id="KW-0378">Hydrolase</keyword>
<feature type="domain" description="Tricorn protease C1" evidence="11">
    <location>
        <begin position="709"/>
        <end position="766"/>
    </location>
</feature>
<dbReference type="GO" id="GO:0005737">
    <property type="term" value="C:cytoplasm"/>
    <property type="evidence" value="ECO:0007669"/>
    <property type="project" value="UniProtKB-SubCell"/>
</dbReference>
<dbReference type="AlphaFoldDB" id="A0A4Y8WPE8"/>
<evidence type="ECO:0000256" key="9">
    <source>
        <dbReference type="SAM" id="SignalP"/>
    </source>
</evidence>
<feature type="chain" id="PRO_5043702925" description="Tricorn protease homolog" evidence="9">
    <location>
        <begin position="24"/>
        <end position="1080"/>
    </location>
</feature>
<evidence type="ECO:0000256" key="3">
    <source>
        <dbReference type="ARBA" id="ARBA00022490"/>
    </source>
</evidence>